<keyword evidence="2" id="KW-1185">Reference proteome</keyword>
<comment type="caution">
    <text evidence="1">The sequence shown here is derived from an EMBL/GenBank/DDBJ whole genome shotgun (WGS) entry which is preliminary data.</text>
</comment>
<organism evidence="1 2">
    <name type="scientific">Melastoma candidum</name>
    <dbReference type="NCBI Taxonomy" id="119954"/>
    <lineage>
        <taxon>Eukaryota</taxon>
        <taxon>Viridiplantae</taxon>
        <taxon>Streptophyta</taxon>
        <taxon>Embryophyta</taxon>
        <taxon>Tracheophyta</taxon>
        <taxon>Spermatophyta</taxon>
        <taxon>Magnoliopsida</taxon>
        <taxon>eudicotyledons</taxon>
        <taxon>Gunneridae</taxon>
        <taxon>Pentapetalae</taxon>
        <taxon>rosids</taxon>
        <taxon>malvids</taxon>
        <taxon>Myrtales</taxon>
        <taxon>Melastomataceae</taxon>
        <taxon>Melastomatoideae</taxon>
        <taxon>Melastomateae</taxon>
        <taxon>Melastoma</taxon>
    </lineage>
</organism>
<name>A0ACB9N5F6_9MYRT</name>
<reference evidence="2" key="1">
    <citation type="journal article" date="2023" name="Front. Plant Sci.">
        <title>Chromosomal-level genome assembly of Melastoma candidum provides insights into trichome evolution.</title>
        <authorList>
            <person name="Zhong Y."/>
            <person name="Wu W."/>
            <person name="Sun C."/>
            <person name="Zou P."/>
            <person name="Liu Y."/>
            <person name="Dai S."/>
            <person name="Zhou R."/>
        </authorList>
    </citation>
    <scope>NUCLEOTIDE SEQUENCE [LARGE SCALE GENOMIC DNA]</scope>
</reference>
<dbReference type="Proteomes" id="UP001057402">
    <property type="component" value="Chromosome 8"/>
</dbReference>
<sequence>MGASSPLPLREKMGGGGGFSPDTKIYHSLRPPVPLPPDTQPLSIYDYALSLLLNSDNDRDCPLPFVVSSSTGHTLPYPDFLRLVDSLSSALSSLHALTPDDVAFILCPPSLHLPLLYFALLSLGVVISPSNPLSTPQEVSHQLSLSRPTVAFATSSTSHLLTPSYPFPRGLFLLDSPSFLSLLSSPPPRHPLTPRPSLSQSLPAAILFSSGTTGRVKGVVITHRNLIALLSGLYHQKADPPTSDDDNPRNVSLFTLPLFHVFGFFSMIKVFAFGETMVLMDERFELEAMLRAVSRYKVTSMPVSPPLLVALAKSELTRKYDLSSLRMVACGGAPLGKEVAERFREKFPNIEIVQGYGLTETSGAATRTLGPEESSRHGSAGRLAENLEAKIVDPESGECLPPGQRGELWLRGPIIMKGYVRDDKATAETLTSDGWLKTGDLCYFDTEGFLYIVDRLKELIKYKAYQVPPAELERLLQSHPEIVDAAVIPYPDEEAGEIPMAMVVRKPGGSISESQVMDFIAKQVAPYKKVRRVGFIESIPKSPAGKILRRELVKFALSNTLSSRL</sequence>
<evidence type="ECO:0000313" key="2">
    <source>
        <dbReference type="Proteomes" id="UP001057402"/>
    </source>
</evidence>
<evidence type="ECO:0000313" key="1">
    <source>
        <dbReference type="EMBL" id="KAI4329510.1"/>
    </source>
</evidence>
<accession>A0ACB9N5F6</accession>
<proteinExistence type="predicted"/>
<dbReference type="EMBL" id="CM042887">
    <property type="protein sequence ID" value="KAI4329510.1"/>
    <property type="molecule type" value="Genomic_DNA"/>
</dbReference>
<gene>
    <name evidence="1" type="ORF">MLD38_027891</name>
</gene>
<protein>
    <submittedName>
        <fullName evidence="1">Uncharacterized protein</fullName>
    </submittedName>
</protein>